<dbReference type="Proteomes" id="UP000887580">
    <property type="component" value="Unplaced"/>
</dbReference>
<name>A0AC35FAH3_9BILA</name>
<dbReference type="WBParaSite" id="PS1159_v2.g15441.t1">
    <property type="protein sequence ID" value="PS1159_v2.g15441.t1"/>
    <property type="gene ID" value="PS1159_v2.g15441"/>
</dbReference>
<protein>
    <submittedName>
        <fullName evidence="2">RNA helicase</fullName>
    </submittedName>
</protein>
<reference evidence="2" key="1">
    <citation type="submission" date="2022-11" db="UniProtKB">
        <authorList>
            <consortium name="WormBaseParasite"/>
        </authorList>
    </citation>
    <scope>IDENTIFICATION</scope>
</reference>
<proteinExistence type="predicted"/>
<evidence type="ECO:0000313" key="2">
    <source>
        <dbReference type="WBParaSite" id="PS1159_v2.g15441.t1"/>
    </source>
</evidence>
<sequence length="95" mass="10683">MSDNSSANFQLHLDEDRAFEPVEEYIDVGYPIGLIDSLRQAGFAKPTLLQQAILKCMDNKRCLVGNVPDNLDAQVVSFVLLLLGLTLTYLQWQIQ</sequence>
<accession>A0AC35FAH3</accession>
<organism evidence="1 2">
    <name type="scientific">Panagrolaimus sp. PS1159</name>
    <dbReference type="NCBI Taxonomy" id="55785"/>
    <lineage>
        <taxon>Eukaryota</taxon>
        <taxon>Metazoa</taxon>
        <taxon>Ecdysozoa</taxon>
        <taxon>Nematoda</taxon>
        <taxon>Chromadorea</taxon>
        <taxon>Rhabditida</taxon>
        <taxon>Tylenchina</taxon>
        <taxon>Panagrolaimomorpha</taxon>
        <taxon>Panagrolaimoidea</taxon>
        <taxon>Panagrolaimidae</taxon>
        <taxon>Panagrolaimus</taxon>
    </lineage>
</organism>
<evidence type="ECO:0000313" key="1">
    <source>
        <dbReference type="Proteomes" id="UP000887580"/>
    </source>
</evidence>